<keyword evidence="1" id="KW-0812">Transmembrane</keyword>
<keyword evidence="1" id="KW-1133">Transmembrane helix</keyword>
<evidence type="ECO:0000256" key="1">
    <source>
        <dbReference type="SAM" id="Phobius"/>
    </source>
</evidence>
<evidence type="ECO:0000313" key="3">
    <source>
        <dbReference type="Proteomes" id="UP000003344"/>
    </source>
</evidence>
<proteinExistence type="predicted"/>
<accession>D2ZY26</accession>
<gene>
    <name evidence="2" type="ORF">NEIMUCOT_05533</name>
</gene>
<dbReference type="EMBL" id="ACDX02000012">
    <property type="protein sequence ID" value="EFC87980.1"/>
    <property type="molecule type" value="Genomic_DNA"/>
</dbReference>
<comment type="caution">
    <text evidence="2">The sequence shown here is derived from an EMBL/GenBank/DDBJ whole genome shotgun (WGS) entry which is preliminary data.</text>
</comment>
<name>D2ZY26_NEIM2</name>
<protein>
    <submittedName>
        <fullName evidence="2">Uncharacterized protein</fullName>
    </submittedName>
</protein>
<evidence type="ECO:0000313" key="2">
    <source>
        <dbReference type="EMBL" id="EFC87980.1"/>
    </source>
</evidence>
<reference evidence="2 3" key="1">
    <citation type="submission" date="2009-10" db="EMBL/GenBank/DDBJ databases">
        <authorList>
            <person name="Weinstock G."/>
            <person name="Sodergren E."/>
            <person name="Clifton S."/>
            <person name="Fulton L."/>
            <person name="Fulton B."/>
            <person name="Courtney L."/>
            <person name="Fronick C."/>
            <person name="Harrison M."/>
            <person name="Strong C."/>
            <person name="Farmer C."/>
            <person name="Delahaunty K."/>
            <person name="Markovic C."/>
            <person name="Hall O."/>
            <person name="Minx P."/>
            <person name="Tomlinson C."/>
            <person name="Mitreva M."/>
            <person name="Nelson J."/>
            <person name="Hou S."/>
            <person name="Wollam A."/>
            <person name="Pepin K.H."/>
            <person name="Johnson M."/>
            <person name="Bhonagiri V."/>
            <person name="Nash W.E."/>
            <person name="Warren W."/>
            <person name="Chinwalla A."/>
            <person name="Mardis E.R."/>
            <person name="Wilson R.K."/>
        </authorList>
    </citation>
    <scope>NUCLEOTIDE SEQUENCE [LARGE SCALE GENOMIC DNA]</scope>
    <source>
        <strain evidence="3">ATCC 25996 / DSM 4631 / NCTC 10774 / M26</strain>
    </source>
</reference>
<organism evidence="2 3">
    <name type="scientific">Neisseria mucosa (strain ATCC 25996 / DSM 4631 / NCTC 10774 / M26)</name>
    <dbReference type="NCBI Taxonomy" id="546266"/>
    <lineage>
        <taxon>Bacteria</taxon>
        <taxon>Pseudomonadati</taxon>
        <taxon>Pseudomonadota</taxon>
        <taxon>Betaproteobacteria</taxon>
        <taxon>Neisseriales</taxon>
        <taxon>Neisseriaceae</taxon>
        <taxon>Neisseria</taxon>
    </lineage>
</organism>
<feature type="transmembrane region" description="Helical" evidence="1">
    <location>
        <begin position="31"/>
        <end position="51"/>
    </location>
</feature>
<keyword evidence="1" id="KW-0472">Membrane</keyword>
<dbReference type="Proteomes" id="UP000003344">
    <property type="component" value="Unassembled WGS sequence"/>
</dbReference>
<sequence length="52" mass="5787">MLTVNKIVKEQMVQTTSKKIVRSSEKQKPRACVPFTLYIGIGGFIGYSLLIA</sequence>
<dbReference type="AlphaFoldDB" id="D2ZY26"/>